<reference evidence="1" key="2">
    <citation type="journal article" date="2015" name="Data Brief">
        <title>Shoot transcriptome of the giant reed, Arundo donax.</title>
        <authorList>
            <person name="Barrero R.A."/>
            <person name="Guerrero F.D."/>
            <person name="Moolhuijzen P."/>
            <person name="Goolsby J.A."/>
            <person name="Tidwell J."/>
            <person name="Bellgard S.E."/>
            <person name="Bellgard M.I."/>
        </authorList>
    </citation>
    <scope>NUCLEOTIDE SEQUENCE</scope>
    <source>
        <tissue evidence="1">Shoot tissue taken approximately 20 cm above the soil surface</tissue>
    </source>
</reference>
<proteinExistence type="predicted"/>
<evidence type="ECO:0000313" key="1">
    <source>
        <dbReference type="EMBL" id="JAE06073.1"/>
    </source>
</evidence>
<protein>
    <submittedName>
        <fullName evidence="1">Uncharacterized protein</fullName>
    </submittedName>
</protein>
<dbReference type="AlphaFoldDB" id="A0A0A9FCU9"/>
<dbReference type="EMBL" id="GBRH01191823">
    <property type="protein sequence ID" value="JAE06073.1"/>
    <property type="molecule type" value="Transcribed_RNA"/>
</dbReference>
<sequence length="21" mass="2427">MINQAGPLNSEPQLELEMLWL</sequence>
<organism evidence="1">
    <name type="scientific">Arundo donax</name>
    <name type="common">Giant reed</name>
    <name type="synonym">Donax arundinaceus</name>
    <dbReference type="NCBI Taxonomy" id="35708"/>
    <lineage>
        <taxon>Eukaryota</taxon>
        <taxon>Viridiplantae</taxon>
        <taxon>Streptophyta</taxon>
        <taxon>Embryophyta</taxon>
        <taxon>Tracheophyta</taxon>
        <taxon>Spermatophyta</taxon>
        <taxon>Magnoliopsida</taxon>
        <taxon>Liliopsida</taxon>
        <taxon>Poales</taxon>
        <taxon>Poaceae</taxon>
        <taxon>PACMAD clade</taxon>
        <taxon>Arundinoideae</taxon>
        <taxon>Arundineae</taxon>
        <taxon>Arundo</taxon>
    </lineage>
</organism>
<accession>A0A0A9FCU9</accession>
<reference evidence="1" key="1">
    <citation type="submission" date="2014-09" db="EMBL/GenBank/DDBJ databases">
        <authorList>
            <person name="Magalhaes I.L.F."/>
            <person name="Oliveira U."/>
            <person name="Santos F.R."/>
            <person name="Vidigal T.H.D.A."/>
            <person name="Brescovit A.D."/>
            <person name="Santos A.J."/>
        </authorList>
    </citation>
    <scope>NUCLEOTIDE SEQUENCE</scope>
    <source>
        <tissue evidence="1">Shoot tissue taken approximately 20 cm above the soil surface</tissue>
    </source>
</reference>
<name>A0A0A9FCU9_ARUDO</name>